<dbReference type="InterPro" id="IPR009014">
    <property type="entry name" value="Transketo_C/PFOR_II"/>
</dbReference>
<protein>
    <submittedName>
        <fullName evidence="5">Alpha-ketoacid dehydrogenase subunit beta</fullName>
    </submittedName>
</protein>
<dbReference type="InterPro" id="IPR005475">
    <property type="entry name" value="Transketolase-like_Pyr-bd"/>
</dbReference>
<dbReference type="SUPFAM" id="SSF52518">
    <property type="entry name" value="Thiamin diphosphate-binding fold (THDP-binding)"/>
    <property type="match status" value="1"/>
</dbReference>
<dbReference type="PANTHER" id="PTHR43257:SF2">
    <property type="entry name" value="PYRUVATE DEHYDROGENASE E1 COMPONENT SUBUNIT BETA"/>
    <property type="match status" value="1"/>
</dbReference>
<dbReference type="CDD" id="cd07036">
    <property type="entry name" value="TPP_PYR_E1-PDHc-beta_like"/>
    <property type="match status" value="1"/>
</dbReference>
<comment type="cofactor">
    <cofactor evidence="1">
        <name>thiamine diphosphate</name>
        <dbReference type="ChEBI" id="CHEBI:58937"/>
    </cofactor>
</comment>
<dbReference type="Proteomes" id="UP000437736">
    <property type="component" value="Unassembled WGS sequence"/>
</dbReference>
<comment type="caution">
    <text evidence="5">The sequence shown here is derived from an EMBL/GenBank/DDBJ whole genome shotgun (WGS) entry which is preliminary data.</text>
</comment>
<feature type="domain" description="Transketolase-like pyrimidine-binding" evidence="4">
    <location>
        <begin position="5"/>
        <end position="180"/>
    </location>
</feature>
<evidence type="ECO:0000259" key="4">
    <source>
        <dbReference type="SMART" id="SM00861"/>
    </source>
</evidence>
<dbReference type="Gene3D" id="3.40.50.920">
    <property type="match status" value="1"/>
</dbReference>
<dbReference type="SMART" id="SM00861">
    <property type="entry name" value="Transket_pyr"/>
    <property type="match status" value="1"/>
</dbReference>
<keyword evidence="2" id="KW-0560">Oxidoreductase</keyword>
<reference evidence="5 6" key="1">
    <citation type="submission" date="2019-11" db="EMBL/GenBank/DDBJ databases">
        <title>Acidiferrimicrobium australis gen. nov., sp. nov., an acidophilic and obligately heterotrophic, member of the Actinobacteria that catalyses dissimilatory oxido- reduction of iron isolated from metal-rich acidic water in Chile.</title>
        <authorList>
            <person name="Gonzalez D."/>
            <person name="Huber K."/>
            <person name="Hedrich S."/>
            <person name="Rojas-Villalobos C."/>
            <person name="Quatrini R."/>
            <person name="Dinamarca M.A."/>
            <person name="Schwarz A."/>
            <person name="Canales C."/>
            <person name="Nancucheo I."/>
        </authorList>
    </citation>
    <scope>NUCLEOTIDE SEQUENCE [LARGE SCALE GENOMIC DNA]</scope>
    <source>
        <strain evidence="5 6">USS-CCA1</strain>
    </source>
</reference>
<dbReference type="SUPFAM" id="SSF52922">
    <property type="entry name" value="TK C-terminal domain-like"/>
    <property type="match status" value="1"/>
</dbReference>
<name>A0ABW9QP62_9ACTN</name>
<dbReference type="PANTHER" id="PTHR43257">
    <property type="entry name" value="PYRUVATE DEHYDROGENASE E1 COMPONENT BETA SUBUNIT"/>
    <property type="match status" value="1"/>
</dbReference>
<evidence type="ECO:0000256" key="2">
    <source>
        <dbReference type="ARBA" id="ARBA00023002"/>
    </source>
</evidence>
<dbReference type="Gene3D" id="3.40.50.970">
    <property type="match status" value="1"/>
</dbReference>
<dbReference type="EMBL" id="WJHE01000070">
    <property type="protein sequence ID" value="MST31458.1"/>
    <property type="molecule type" value="Genomic_DNA"/>
</dbReference>
<organism evidence="5 6">
    <name type="scientific">Acidiferrimicrobium australe</name>
    <dbReference type="NCBI Taxonomy" id="2664430"/>
    <lineage>
        <taxon>Bacteria</taxon>
        <taxon>Bacillati</taxon>
        <taxon>Actinomycetota</taxon>
        <taxon>Acidimicrobiia</taxon>
        <taxon>Acidimicrobiales</taxon>
        <taxon>Acidimicrobiaceae</taxon>
        <taxon>Acidiferrimicrobium</taxon>
    </lineage>
</organism>
<evidence type="ECO:0000313" key="6">
    <source>
        <dbReference type="Proteomes" id="UP000437736"/>
    </source>
</evidence>
<keyword evidence="6" id="KW-1185">Reference proteome</keyword>
<evidence type="ECO:0000256" key="1">
    <source>
        <dbReference type="ARBA" id="ARBA00001964"/>
    </source>
</evidence>
<proteinExistence type="predicted"/>
<evidence type="ECO:0000313" key="5">
    <source>
        <dbReference type="EMBL" id="MST31458.1"/>
    </source>
</evidence>
<keyword evidence="3" id="KW-0786">Thiamine pyrophosphate</keyword>
<dbReference type="InterPro" id="IPR029061">
    <property type="entry name" value="THDP-binding"/>
</dbReference>
<evidence type="ECO:0000256" key="3">
    <source>
        <dbReference type="ARBA" id="ARBA00023052"/>
    </source>
</evidence>
<sequence>MIQQTTYREAIARALADEMAANQDVLLIGEDVGASGGVFKSTAGLYDRFGAMRVRDTPISEQAIVGAALGAAIMGLRPVAEIMFADFAGVCFDQIANQLAKYRYMTGGQARVPVTVRLANGSGAGFGAQHSQPAENWFLNIPGLKIVVPATVEDMYGLLRSAIQDDNPVLVFEHKSLFGTKGDIDDGLVVPLGVASVVREGRDVTVVATQQMRQRAVDAAEILAATGIEVEVLDPRTLVPFDDAAVVRSLERTSRLVVVQEASPDGSWGASLVARVASAHFPLLDAPPSLVAADPTPVPYAANLEEQWAPTTERIVAAVEKTVAY</sequence>
<gene>
    <name evidence="5" type="ORF">GHK86_01755</name>
</gene>
<dbReference type="Pfam" id="PF02780">
    <property type="entry name" value="Transketolase_C"/>
    <property type="match status" value="1"/>
</dbReference>
<dbReference type="InterPro" id="IPR033248">
    <property type="entry name" value="Transketolase_C"/>
</dbReference>
<dbReference type="NCBIfam" id="NF006667">
    <property type="entry name" value="PRK09212.1"/>
    <property type="match status" value="1"/>
</dbReference>
<dbReference type="Pfam" id="PF02779">
    <property type="entry name" value="Transket_pyr"/>
    <property type="match status" value="1"/>
</dbReference>
<accession>A0ABW9QP62</accession>